<dbReference type="InterPro" id="IPR000515">
    <property type="entry name" value="MetI-like"/>
</dbReference>
<sequence>MDRADVAVAKNKAYIPKPKKKGFMFYFKRDKFLYLLLLLPVTYFVLFKYAPMYGVVIAFKEYNIFEGVFASPWIGFDAFKEVFRSDDFWRALRNTFLLNGLDLVLGFPAPIILAIIINELRSKWFKRVSQTMLYLPHFLSWVIIGGMVLQIFAPNFGLIDNVMKALGMQSIPFLTENWYWVATYTGVGIWQSAGWGMIIYLAAIAGINSELYEAAEVDGAGRLRKIWNITLPCIRGTIIILFILNIGRISMISFDRPFILGNASVKDFSDVISTYVYRVGLQSSRYNLATAVGLFQSLVGLVFLTVTNYITNKCGEEGIW</sequence>
<feature type="transmembrane region" description="Helical" evidence="7">
    <location>
        <begin position="138"/>
        <end position="158"/>
    </location>
</feature>
<dbReference type="InterPro" id="IPR035906">
    <property type="entry name" value="MetI-like_sf"/>
</dbReference>
<feature type="transmembrane region" description="Helical" evidence="7">
    <location>
        <begin position="178"/>
        <end position="205"/>
    </location>
</feature>
<dbReference type="Proteomes" id="UP000248132">
    <property type="component" value="Unassembled WGS sequence"/>
</dbReference>
<dbReference type="Pfam" id="PF00528">
    <property type="entry name" value="BPD_transp_1"/>
    <property type="match status" value="1"/>
</dbReference>
<dbReference type="GO" id="GO:0055085">
    <property type="term" value="P:transmembrane transport"/>
    <property type="evidence" value="ECO:0007669"/>
    <property type="project" value="InterPro"/>
</dbReference>
<keyword evidence="4 7" id="KW-0812">Transmembrane</keyword>
<evidence type="ECO:0000313" key="10">
    <source>
        <dbReference type="Proteomes" id="UP000248132"/>
    </source>
</evidence>
<dbReference type="PANTHER" id="PTHR43227:SF11">
    <property type="entry name" value="BLL4140 PROTEIN"/>
    <property type="match status" value="1"/>
</dbReference>
<dbReference type="Gene3D" id="1.10.3720.10">
    <property type="entry name" value="MetI-like"/>
    <property type="match status" value="1"/>
</dbReference>
<keyword evidence="6 7" id="KW-0472">Membrane</keyword>
<evidence type="ECO:0000256" key="1">
    <source>
        <dbReference type="ARBA" id="ARBA00004651"/>
    </source>
</evidence>
<dbReference type="SUPFAM" id="SSF161098">
    <property type="entry name" value="MetI-like"/>
    <property type="match status" value="1"/>
</dbReference>
<comment type="subcellular location">
    <subcellularLocation>
        <location evidence="1 7">Cell membrane</location>
        <topology evidence="1 7">Multi-pass membrane protein</topology>
    </subcellularLocation>
</comment>
<feature type="domain" description="ABC transmembrane type-1" evidence="8">
    <location>
        <begin position="92"/>
        <end position="307"/>
    </location>
</feature>
<comment type="similarity">
    <text evidence="7">Belongs to the binding-protein-dependent transport system permease family.</text>
</comment>
<accession>A0A318XIT6</accession>
<dbReference type="InterPro" id="IPR050809">
    <property type="entry name" value="UgpAE/MalFG_permease"/>
</dbReference>
<evidence type="ECO:0000256" key="5">
    <source>
        <dbReference type="ARBA" id="ARBA00022989"/>
    </source>
</evidence>
<feature type="transmembrane region" description="Helical" evidence="7">
    <location>
        <begin position="96"/>
        <end position="117"/>
    </location>
</feature>
<keyword evidence="3" id="KW-1003">Cell membrane</keyword>
<proteinExistence type="inferred from homology"/>
<comment type="caution">
    <text evidence="9">The sequence shown here is derived from an EMBL/GenBank/DDBJ whole genome shotgun (WGS) entry which is preliminary data.</text>
</comment>
<evidence type="ECO:0000313" key="9">
    <source>
        <dbReference type="EMBL" id="PYG85841.1"/>
    </source>
</evidence>
<name>A0A318XIT6_9FIRM</name>
<reference evidence="9 10" key="1">
    <citation type="submission" date="2018-06" db="EMBL/GenBank/DDBJ databases">
        <title>Genomic Encyclopedia of Type Strains, Phase I: the one thousand microbial genomes (KMG-I) project.</title>
        <authorList>
            <person name="Kyrpides N."/>
        </authorList>
    </citation>
    <scope>NUCLEOTIDE SEQUENCE [LARGE SCALE GENOMIC DNA]</scope>
    <source>
        <strain evidence="9 10">DSM 19573</strain>
    </source>
</reference>
<feature type="transmembrane region" description="Helical" evidence="7">
    <location>
        <begin position="226"/>
        <end position="247"/>
    </location>
</feature>
<evidence type="ECO:0000256" key="3">
    <source>
        <dbReference type="ARBA" id="ARBA00022475"/>
    </source>
</evidence>
<keyword evidence="5 7" id="KW-1133">Transmembrane helix</keyword>
<dbReference type="GO" id="GO:0005886">
    <property type="term" value="C:plasma membrane"/>
    <property type="evidence" value="ECO:0007669"/>
    <property type="project" value="UniProtKB-SubCell"/>
</dbReference>
<organism evidence="9 10">
    <name type="scientific">Ruminiclostridium sufflavum DSM 19573</name>
    <dbReference type="NCBI Taxonomy" id="1121337"/>
    <lineage>
        <taxon>Bacteria</taxon>
        <taxon>Bacillati</taxon>
        <taxon>Bacillota</taxon>
        <taxon>Clostridia</taxon>
        <taxon>Eubacteriales</taxon>
        <taxon>Oscillospiraceae</taxon>
        <taxon>Ruminiclostridium</taxon>
    </lineage>
</organism>
<evidence type="ECO:0000259" key="8">
    <source>
        <dbReference type="PROSITE" id="PS50928"/>
    </source>
</evidence>
<keyword evidence="10" id="KW-1185">Reference proteome</keyword>
<dbReference type="PROSITE" id="PS50928">
    <property type="entry name" value="ABC_TM1"/>
    <property type="match status" value="1"/>
</dbReference>
<keyword evidence="2 7" id="KW-0813">Transport</keyword>
<gene>
    <name evidence="9" type="ORF">LY28_03138</name>
</gene>
<dbReference type="OrthoDB" id="384651at2"/>
<dbReference type="RefSeq" id="WP_110463107.1">
    <property type="nucleotide sequence ID" value="NZ_QKMR01000022.1"/>
</dbReference>
<evidence type="ECO:0000256" key="7">
    <source>
        <dbReference type="RuleBase" id="RU363032"/>
    </source>
</evidence>
<protein>
    <submittedName>
        <fullName evidence="9">Putative aldouronate transport system permease protein</fullName>
    </submittedName>
</protein>
<feature type="transmembrane region" description="Helical" evidence="7">
    <location>
        <begin position="32"/>
        <end position="50"/>
    </location>
</feature>
<dbReference type="CDD" id="cd06261">
    <property type="entry name" value="TM_PBP2"/>
    <property type="match status" value="1"/>
</dbReference>
<dbReference type="PANTHER" id="PTHR43227">
    <property type="entry name" value="BLL4140 PROTEIN"/>
    <property type="match status" value="1"/>
</dbReference>
<feature type="transmembrane region" description="Helical" evidence="7">
    <location>
        <begin position="288"/>
        <end position="310"/>
    </location>
</feature>
<evidence type="ECO:0000256" key="6">
    <source>
        <dbReference type="ARBA" id="ARBA00023136"/>
    </source>
</evidence>
<evidence type="ECO:0000256" key="2">
    <source>
        <dbReference type="ARBA" id="ARBA00022448"/>
    </source>
</evidence>
<dbReference type="AlphaFoldDB" id="A0A318XIT6"/>
<dbReference type="EMBL" id="QKMR01000022">
    <property type="protein sequence ID" value="PYG85841.1"/>
    <property type="molecule type" value="Genomic_DNA"/>
</dbReference>
<evidence type="ECO:0000256" key="4">
    <source>
        <dbReference type="ARBA" id="ARBA00022692"/>
    </source>
</evidence>